<reference evidence="1" key="1">
    <citation type="journal article" date="2022" name="Int. J. Mol. Sci.">
        <title>Draft Genome of Tanacetum Coccineum: Genomic Comparison of Closely Related Tanacetum-Family Plants.</title>
        <authorList>
            <person name="Yamashiro T."/>
            <person name="Shiraishi A."/>
            <person name="Nakayama K."/>
            <person name="Satake H."/>
        </authorList>
    </citation>
    <scope>NUCLEOTIDE SEQUENCE</scope>
</reference>
<organism evidence="1 2">
    <name type="scientific">Tanacetum coccineum</name>
    <dbReference type="NCBI Taxonomy" id="301880"/>
    <lineage>
        <taxon>Eukaryota</taxon>
        <taxon>Viridiplantae</taxon>
        <taxon>Streptophyta</taxon>
        <taxon>Embryophyta</taxon>
        <taxon>Tracheophyta</taxon>
        <taxon>Spermatophyta</taxon>
        <taxon>Magnoliopsida</taxon>
        <taxon>eudicotyledons</taxon>
        <taxon>Gunneridae</taxon>
        <taxon>Pentapetalae</taxon>
        <taxon>asterids</taxon>
        <taxon>campanulids</taxon>
        <taxon>Asterales</taxon>
        <taxon>Asteraceae</taxon>
        <taxon>Asteroideae</taxon>
        <taxon>Anthemideae</taxon>
        <taxon>Anthemidinae</taxon>
        <taxon>Tanacetum</taxon>
    </lineage>
</organism>
<gene>
    <name evidence="1" type="ORF">Tco_0801939</name>
</gene>
<reference evidence="1" key="2">
    <citation type="submission" date="2022-01" db="EMBL/GenBank/DDBJ databases">
        <authorList>
            <person name="Yamashiro T."/>
            <person name="Shiraishi A."/>
            <person name="Satake H."/>
            <person name="Nakayama K."/>
        </authorList>
    </citation>
    <scope>NUCLEOTIDE SEQUENCE</scope>
</reference>
<protein>
    <submittedName>
        <fullName evidence="1">Uncharacterized protein</fullName>
    </submittedName>
</protein>
<proteinExistence type="predicted"/>
<accession>A0ABQ5A097</accession>
<dbReference type="EMBL" id="BQNB010011773">
    <property type="protein sequence ID" value="GJS94971.1"/>
    <property type="molecule type" value="Genomic_DNA"/>
</dbReference>
<dbReference type="Proteomes" id="UP001151760">
    <property type="component" value="Unassembled WGS sequence"/>
</dbReference>
<comment type="caution">
    <text evidence="1">The sequence shown here is derived from an EMBL/GenBank/DDBJ whole genome shotgun (WGS) entry which is preliminary data.</text>
</comment>
<evidence type="ECO:0000313" key="2">
    <source>
        <dbReference type="Proteomes" id="UP001151760"/>
    </source>
</evidence>
<evidence type="ECO:0000313" key="1">
    <source>
        <dbReference type="EMBL" id="GJS94971.1"/>
    </source>
</evidence>
<keyword evidence="2" id="KW-1185">Reference proteome</keyword>
<sequence length="134" mass="15158">MICWSADLKSETTKDISIRSFIEVLVLNHYVPVRKILFDTSAGNPVKEILLKLSLPDHRIFKDGGEAKVTNVEAFESTIISLSEIDHPSNGRRSPMQDTVSSLEARTDAYTLQGLHREEKRRISWSECKASRVT</sequence>
<name>A0ABQ5A097_9ASTR</name>